<gene>
    <name evidence="10" type="ORF">CP978_23365</name>
</gene>
<evidence type="ECO:0000256" key="3">
    <source>
        <dbReference type="ARBA" id="ARBA00022801"/>
    </source>
</evidence>
<dbReference type="GO" id="GO:0004252">
    <property type="term" value="F:serine-type endopeptidase activity"/>
    <property type="evidence" value="ECO:0007669"/>
    <property type="project" value="UniProtKB-UniRule"/>
</dbReference>
<dbReference type="GO" id="GO:0005615">
    <property type="term" value="C:extracellular space"/>
    <property type="evidence" value="ECO:0007669"/>
    <property type="project" value="TreeGrafter"/>
</dbReference>
<dbReference type="SUPFAM" id="SSF54897">
    <property type="entry name" value="Protease propeptides/inhibitors"/>
    <property type="match status" value="1"/>
</dbReference>
<accession>A0A5P2WJ53</accession>
<dbReference type="Gene3D" id="3.30.70.80">
    <property type="entry name" value="Peptidase S8 propeptide/proteinase inhibitor I9"/>
    <property type="match status" value="1"/>
</dbReference>
<dbReference type="InterPro" id="IPR023193">
    <property type="entry name" value="EPSP_synthase_CS"/>
</dbReference>
<dbReference type="InterPro" id="IPR010259">
    <property type="entry name" value="S8pro/Inhibitor_I9"/>
</dbReference>
<dbReference type="PROSITE" id="PS51892">
    <property type="entry name" value="SUBTILASE"/>
    <property type="match status" value="1"/>
</dbReference>
<feature type="active site" description="Charge relay system" evidence="5">
    <location>
        <position position="141"/>
    </location>
</feature>
<dbReference type="PROSITE" id="PS00138">
    <property type="entry name" value="SUBTILASE_SER"/>
    <property type="match status" value="1"/>
</dbReference>
<dbReference type="PRINTS" id="PR00723">
    <property type="entry name" value="SUBTILISIN"/>
</dbReference>
<dbReference type="PROSITE" id="PS00104">
    <property type="entry name" value="EPSP_SYNTHASE_1"/>
    <property type="match status" value="1"/>
</dbReference>
<dbReference type="PROSITE" id="PS00137">
    <property type="entry name" value="SUBTILASE_HIS"/>
    <property type="match status" value="1"/>
</dbReference>
<keyword evidence="2 5" id="KW-0645">Protease</keyword>
<dbReference type="Gene3D" id="3.40.50.200">
    <property type="entry name" value="Peptidase S8/S53 domain"/>
    <property type="match status" value="1"/>
</dbReference>
<evidence type="ECO:0000256" key="1">
    <source>
        <dbReference type="ARBA" id="ARBA00011073"/>
    </source>
</evidence>
<evidence type="ECO:0000256" key="5">
    <source>
        <dbReference type="PROSITE-ProRule" id="PRU01240"/>
    </source>
</evidence>
<feature type="region of interest" description="Disordered" evidence="7">
    <location>
        <begin position="362"/>
        <end position="381"/>
    </location>
</feature>
<dbReference type="PANTHER" id="PTHR43806">
    <property type="entry name" value="PEPTIDASE S8"/>
    <property type="match status" value="1"/>
</dbReference>
<feature type="active site" description="Charge relay system" evidence="5">
    <location>
        <position position="174"/>
    </location>
</feature>
<evidence type="ECO:0000313" key="10">
    <source>
        <dbReference type="EMBL" id="QEV43449.1"/>
    </source>
</evidence>
<dbReference type="InterPro" id="IPR050131">
    <property type="entry name" value="Peptidase_S8_subtilisin-like"/>
</dbReference>
<keyword evidence="3 5" id="KW-0378">Hydrolase</keyword>
<dbReference type="AlphaFoldDB" id="A0A5P2WJ53"/>
<evidence type="ECO:0000256" key="4">
    <source>
        <dbReference type="ARBA" id="ARBA00022825"/>
    </source>
</evidence>
<dbReference type="PROSITE" id="PS00136">
    <property type="entry name" value="SUBTILASE_ASP"/>
    <property type="match status" value="1"/>
</dbReference>
<feature type="domain" description="Inhibitor I9" evidence="9">
    <location>
        <begin position="53"/>
        <end position="99"/>
    </location>
</feature>
<dbReference type="InterPro" id="IPR034193">
    <property type="entry name" value="PCSK9_ProteinaseK-like"/>
</dbReference>
<evidence type="ECO:0000256" key="2">
    <source>
        <dbReference type="ARBA" id="ARBA00022670"/>
    </source>
</evidence>
<dbReference type="KEGG" id="snq:CP978_23365"/>
<feature type="domain" description="Peptidase S8/S53" evidence="8">
    <location>
        <begin position="132"/>
        <end position="362"/>
    </location>
</feature>
<dbReference type="EMBL" id="CP023747">
    <property type="protein sequence ID" value="QEV43449.1"/>
    <property type="molecule type" value="Genomic_DNA"/>
</dbReference>
<reference evidence="10 11" key="1">
    <citation type="submission" date="2017-09" db="EMBL/GenBank/DDBJ databases">
        <title>Streptomyces genome completion.</title>
        <authorList>
            <person name="Lee N."/>
            <person name="Cho B.-K."/>
        </authorList>
    </citation>
    <scope>NUCLEOTIDE SEQUENCE [LARGE SCALE GENOMIC DNA]</scope>
    <source>
        <strain evidence="10 11">ATCC 14899</strain>
    </source>
</reference>
<protein>
    <submittedName>
        <fullName evidence="10">S8 family peptidase</fullName>
    </submittedName>
</protein>
<dbReference type="InterPro" id="IPR023828">
    <property type="entry name" value="Peptidase_S8_Ser-AS"/>
</dbReference>
<dbReference type="Pfam" id="PF05922">
    <property type="entry name" value="Inhibitor_I9"/>
    <property type="match status" value="1"/>
</dbReference>
<dbReference type="InterPro" id="IPR000209">
    <property type="entry name" value="Peptidase_S8/S53_dom"/>
</dbReference>
<evidence type="ECO:0000313" key="11">
    <source>
        <dbReference type="Proteomes" id="UP000325763"/>
    </source>
</evidence>
<comment type="similarity">
    <text evidence="1 5 6">Belongs to the peptidase S8 family.</text>
</comment>
<feature type="active site" description="Charge relay system" evidence="5">
    <location>
        <position position="326"/>
    </location>
</feature>
<dbReference type="InterPro" id="IPR022398">
    <property type="entry name" value="Peptidase_S8_His-AS"/>
</dbReference>
<dbReference type="InterPro" id="IPR023827">
    <property type="entry name" value="Peptidase_S8_Asp-AS"/>
</dbReference>
<dbReference type="InterPro" id="IPR015500">
    <property type="entry name" value="Peptidase_S8_subtilisin-rel"/>
</dbReference>
<keyword evidence="4 5" id="KW-0720">Serine protease</keyword>
<dbReference type="PANTHER" id="PTHR43806:SF11">
    <property type="entry name" value="CEREVISIN-RELATED"/>
    <property type="match status" value="1"/>
</dbReference>
<dbReference type="FunFam" id="3.40.50.200:FF:000014">
    <property type="entry name" value="Proteinase K"/>
    <property type="match status" value="1"/>
</dbReference>
<evidence type="ECO:0000256" key="6">
    <source>
        <dbReference type="RuleBase" id="RU003355"/>
    </source>
</evidence>
<evidence type="ECO:0000259" key="9">
    <source>
        <dbReference type="Pfam" id="PF05922"/>
    </source>
</evidence>
<name>A0A5P2WJ53_9ACTN</name>
<evidence type="ECO:0000259" key="8">
    <source>
        <dbReference type="Pfam" id="PF00082"/>
    </source>
</evidence>
<dbReference type="OrthoDB" id="9798386at2"/>
<dbReference type="InterPro" id="IPR037045">
    <property type="entry name" value="S8pro/Inhibitor_I9_sf"/>
</dbReference>
<dbReference type="Proteomes" id="UP000325763">
    <property type="component" value="Chromosome"/>
</dbReference>
<dbReference type="SUPFAM" id="SSF52743">
    <property type="entry name" value="Subtilisin-like"/>
    <property type="match status" value="1"/>
</dbReference>
<sequence length="381" mass="38779">MVAALTALGPPARAAPEGVVLGAGSPGAVKGSFIVTLKGGTRAPAGSGKDIAERYGAEISHTYRTALNGFAVRLDEHQARRLAADPRVASVAQDTRVALDRTQRNPPSWGLDRIDQPDAPLDRGYSWPGSGGGGVTVYVIDTGVRISHRDFGGRARYGWDFVDGDRTASDGNGHGTHVAGTIAGTRYGVAKRAEVVSVRVLDDNGAGTTARLIAGIDWVTAHARKPAVANLSLGGPPNAQLDAAVRNSIASGVTYVVAAGNGGRLAGLYSPGRVPEAITVGAGDRGDTRAPFSNWGPAVDLFAPGVAITSDASTDDTATATFSGTSMATPHVTGAAALHLAGHPHATPAQVSRALVRKAAAGRVKHPGTGSPNRLLQVGGL</sequence>
<organism evidence="10 11">
    <name type="scientific">Streptomyces nodosus</name>
    <dbReference type="NCBI Taxonomy" id="40318"/>
    <lineage>
        <taxon>Bacteria</taxon>
        <taxon>Bacillati</taxon>
        <taxon>Actinomycetota</taxon>
        <taxon>Actinomycetes</taxon>
        <taxon>Kitasatosporales</taxon>
        <taxon>Streptomycetaceae</taxon>
        <taxon>Streptomyces</taxon>
    </lineage>
</organism>
<dbReference type="InterPro" id="IPR036852">
    <property type="entry name" value="Peptidase_S8/S53_dom_sf"/>
</dbReference>
<dbReference type="CDD" id="cd04077">
    <property type="entry name" value="Peptidases_S8_PCSK9_ProteinaseK_like"/>
    <property type="match status" value="1"/>
</dbReference>
<dbReference type="GO" id="GO:0006508">
    <property type="term" value="P:proteolysis"/>
    <property type="evidence" value="ECO:0007669"/>
    <property type="project" value="UniProtKB-KW"/>
</dbReference>
<evidence type="ECO:0000256" key="7">
    <source>
        <dbReference type="SAM" id="MobiDB-lite"/>
    </source>
</evidence>
<dbReference type="Pfam" id="PF00082">
    <property type="entry name" value="Peptidase_S8"/>
    <property type="match status" value="1"/>
</dbReference>
<proteinExistence type="inferred from homology"/>